<protein>
    <recommendedName>
        <fullName evidence="3">Lantibiotic</fullName>
    </recommendedName>
</protein>
<dbReference type="EMBL" id="CP108473">
    <property type="protein sequence ID" value="WUS20833.1"/>
    <property type="molecule type" value="Genomic_DNA"/>
</dbReference>
<evidence type="ECO:0000313" key="2">
    <source>
        <dbReference type="Proteomes" id="UP001432292"/>
    </source>
</evidence>
<organism evidence="1 2">
    <name type="scientific">Streptomyces caniferus</name>
    <dbReference type="NCBI Taxonomy" id="285557"/>
    <lineage>
        <taxon>Bacteria</taxon>
        <taxon>Bacillati</taxon>
        <taxon>Actinomycetota</taxon>
        <taxon>Actinomycetes</taxon>
        <taxon>Kitasatosporales</taxon>
        <taxon>Streptomycetaceae</taxon>
        <taxon>Streptomyces</taxon>
    </lineage>
</organism>
<proteinExistence type="predicted"/>
<evidence type="ECO:0008006" key="3">
    <source>
        <dbReference type="Google" id="ProtNLM"/>
    </source>
</evidence>
<dbReference type="RefSeq" id="WP_329126597.1">
    <property type="nucleotide sequence ID" value="NZ_CP108473.1"/>
</dbReference>
<evidence type="ECO:0000313" key="1">
    <source>
        <dbReference type="EMBL" id="WUS20833.1"/>
    </source>
</evidence>
<dbReference type="Proteomes" id="UP001432292">
    <property type="component" value="Chromosome"/>
</dbReference>
<name>A0ABZ1VEN6_9ACTN</name>
<sequence length="43" mass="4632">MADLEDSEFHVQASEEEVALMSAVLEREDSCPQSASDGDGGCW</sequence>
<accession>A0ABZ1VEN6</accession>
<reference evidence="1" key="1">
    <citation type="submission" date="2022-10" db="EMBL/GenBank/DDBJ databases">
        <title>The complete genomes of actinobacterial strains from the NBC collection.</title>
        <authorList>
            <person name="Joergensen T.S."/>
            <person name="Alvarez Arevalo M."/>
            <person name="Sterndorff E.B."/>
            <person name="Faurdal D."/>
            <person name="Vuksanovic O."/>
            <person name="Mourched A.-S."/>
            <person name="Charusanti P."/>
            <person name="Shaw S."/>
            <person name="Blin K."/>
            <person name="Weber T."/>
        </authorList>
    </citation>
    <scope>NUCLEOTIDE SEQUENCE</scope>
    <source>
        <strain evidence="1">NBC_01256</strain>
    </source>
</reference>
<gene>
    <name evidence="1" type="ORF">OG727_00105</name>
</gene>
<keyword evidence="2" id="KW-1185">Reference proteome</keyword>